<dbReference type="EMBL" id="JANTEZ010000001">
    <property type="protein sequence ID" value="MCS5713467.1"/>
    <property type="molecule type" value="Genomic_DNA"/>
</dbReference>
<protein>
    <recommendedName>
        <fullName evidence="4">DUF2550 family protein</fullName>
    </recommendedName>
</protein>
<evidence type="ECO:0008006" key="4">
    <source>
        <dbReference type="Google" id="ProtNLM"/>
    </source>
</evidence>
<keyword evidence="3" id="KW-1185">Reference proteome</keyword>
<name>A0ABT2GB82_9MICO</name>
<reference evidence="2" key="1">
    <citation type="submission" date="2022-08" db="EMBL/GenBank/DDBJ databases">
        <authorList>
            <person name="Deng Y."/>
            <person name="Han X.-F."/>
            <person name="Zhang Y.-Q."/>
        </authorList>
    </citation>
    <scope>NUCLEOTIDE SEQUENCE</scope>
    <source>
        <strain evidence="2">CPCC 205716</strain>
    </source>
</reference>
<dbReference type="RefSeq" id="WP_259484997.1">
    <property type="nucleotide sequence ID" value="NZ_JANTEZ010000001.1"/>
</dbReference>
<keyword evidence="1" id="KW-0812">Transmembrane</keyword>
<evidence type="ECO:0000313" key="2">
    <source>
        <dbReference type="EMBL" id="MCS5713467.1"/>
    </source>
</evidence>
<sequence>MNRRLMMAVWALSGLTSLVFAGYWAWYAVRLAGASGTSPGGSGGADGVGGTGTGTGTADLAGAPAVVGVATAVVVVGLVVVVLLAALGQVRLNRLRRRFPESTIVRARAVGGLDAFADRYWLDTGRPLPTFSGPLYASFSPRVLTLLSRDGAEVVSFDTTYARLDVEERGGFAGGDAAVAVAIEGYPRLVLAFPRAWSLGALQLSPAAVSDLVARTR</sequence>
<gene>
    <name evidence="2" type="ORF">NVV95_02740</name>
</gene>
<dbReference type="Proteomes" id="UP001165580">
    <property type="component" value="Unassembled WGS sequence"/>
</dbReference>
<comment type="caution">
    <text evidence="2">The sequence shown here is derived from an EMBL/GenBank/DDBJ whole genome shotgun (WGS) entry which is preliminary data.</text>
</comment>
<keyword evidence="1" id="KW-0472">Membrane</keyword>
<feature type="transmembrane region" description="Helical" evidence="1">
    <location>
        <begin position="65"/>
        <end position="88"/>
    </location>
</feature>
<evidence type="ECO:0000256" key="1">
    <source>
        <dbReference type="SAM" id="Phobius"/>
    </source>
</evidence>
<organism evidence="2 3">
    <name type="scientific">Herbiconiux gentiana</name>
    <dbReference type="NCBI Taxonomy" id="2970912"/>
    <lineage>
        <taxon>Bacteria</taxon>
        <taxon>Bacillati</taxon>
        <taxon>Actinomycetota</taxon>
        <taxon>Actinomycetes</taxon>
        <taxon>Micrococcales</taxon>
        <taxon>Microbacteriaceae</taxon>
        <taxon>Herbiconiux</taxon>
    </lineage>
</organism>
<proteinExistence type="predicted"/>
<accession>A0ABT2GB82</accession>
<keyword evidence="1" id="KW-1133">Transmembrane helix</keyword>
<evidence type="ECO:0000313" key="3">
    <source>
        <dbReference type="Proteomes" id="UP001165580"/>
    </source>
</evidence>